<comment type="caution">
    <text evidence="1">The sequence shown here is derived from an EMBL/GenBank/DDBJ whole genome shotgun (WGS) entry which is preliminary data.</text>
</comment>
<reference evidence="1" key="1">
    <citation type="submission" date="2019-12" db="EMBL/GenBank/DDBJ databases">
        <title>High-Quality draft genome sequences of three cyanobacteria isolated from the limestone walls of the Old Cathedral of Coimbra.</title>
        <authorList>
            <person name="Tiago I."/>
            <person name="Soares F."/>
            <person name="Portugal A."/>
        </authorList>
    </citation>
    <scope>NUCLEOTIDE SEQUENCE</scope>
    <source>
        <strain evidence="1">A</strain>
    </source>
</reference>
<dbReference type="Proteomes" id="UP000646053">
    <property type="component" value="Unassembled WGS sequence"/>
</dbReference>
<keyword evidence="2" id="KW-1185">Reference proteome</keyword>
<accession>A0A8J7YY47</accession>
<dbReference type="AlphaFoldDB" id="A0A8J7YY47"/>
<organism evidence="1 2">
    <name type="scientific">Myxacorys almedinensis A</name>
    <dbReference type="NCBI Taxonomy" id="2690445"/>
    <lineage>
        <taxon>Bacteria</taxon>
        <taxon>Bacillati</taxon>
        <taxon>Cyanobacteriota</taxon>
        <taxon>Cyanophyceae</taxon>
        <taxon>Leptolyngbyales</taxon>
        <taxon>Leptolyngbyaceae</taxon>
        <taxon>Myxacorys</taxon>
        <taxon>Myxacorys almedinensis</taxon>
    </lineage>
</organism>
<proteinExistence type="predicted"/>
<protein>
    <submittedName>
        <fullName evidence="1">Uncharacterized protein</fullName>
    </submittedName>
</protein>
<name>A0A8J7YY47_9CYAN</name>
<evidence type="ECO:0000313" key="2">
    <source>
        <dbReference type="Proteomes" id="UP000646053"/>
    </source>
</evidence>
<gene>
    <name evidence="1" type="ORF">GS601_05745</name>
</gene>
<dbReference type="EMBL" id="WVIE01000005">
    <property type="protein sequence ID" value="NDJ16797.1"/>
    <property type="molecule type" value="Genomic_DNA"/>
</dbReference>
<sequence>MQTQHRSNSAILELIADEWGSHLERFSYAQKTEALVILSHLLHTHSLADVQSHLLPRNFLLLLNQLTVKGLLGLVTAIAHQLRDDK</sequence>
<evidence type="ECO:0000313" key="1">
    <source>
        <dbReference type="EMBL" id="NDJ16797.1"/>
    </source>
</evidence>
<dbReference type="RefSeq" id="WP_162422314.1">
    <property type="nucleotide sequence ID" value="NZ_WVIE01000005.1"/>
</dbReference>